<keyword evidence="3" id="KW-1185">Reference proteome</keyword>
<keyword evidence="1" id="KW-0812">Transmembrane</keyword>
<dbReference type="AlphaFoldDB" id="A0A1S2VL84"/>
<feature type="transmembrane region" description="Helical" evidence="1">
    <location>
        <begin position="92"/>
        <end position="111"/>
    </location>
</feature>
<protein>
    <submittedName>
        <fullName evidence="2">DoxX family protein</fullName>
    </submittedName>
</protein>
<evidence type="ECO:0000313" key="3">
    <source>
        <dbReference type="Proteomes" id="UP000181790"/>
    </source>
</evidence>
<dbReference type="EMBL" id="MORL01000004">
    <property type="protein sequence ID" value="OIN59499.1"/>
    <property type="molecule type" value="Genomic_DNA"/>
</dbReference>
<evidence type="ECO:0000256" key="1">
    <source>
        <dbReference type="SAM" id="Phobius"/>
    </source>
</evidence>
<evidence type="ECO:0000313" key="2">
    <source>
        <dbReference type="EMBL" id="OIN59499.1"/>
    </source>
</evidence>
<dbReference type="PANTHER" id="PTHR36974:SF1">
    <property type="entry name" value="DOXX FAMILY MEMBRANE PROTEIN"/>
    <property type="match status" value="1"/>
</dbReference>
<proteinExistence type="predicted"/>
<keyword evidence="1" id="KW-1133">Transmembrane helix</keyword>
<dbReference type="PANTHER" id="PTHR36974">
    <property type="entry name" value="MEMBRANE PROTEIN-RELATED"/>
    <property type="match status" value="1"/>
</dbReference>
<sequence>MLLYLMAVAYILAGMLHFIKPRMYMAMMPPYLPAHYAMVILSGVAEVVLGVGLLFPATRQLAAWGLIALLIAVFPANLYMATSGKFHQFPAWALWARLPVQALLIWWAWLYTK</sequence>
<dbReference type="RefSeq" id="WP_071503181.1">
    <property type="nucleotide sequence ID" value="NZ_MORL01000004.1"/>
</dbReference>
<gene>
    <name evidence="2" type="ORF">BLX24_11075</name>
</gene>
<comment type="caution">
    <text evidence="2">The sequence shown here is derived from an EMBL/GenBank/DDBJ whole genome shotgun (WGS) entry which is preliminary data.</text>
</comment>
<name>A0A1S2VL84_9BACT</name>
<organism evidence="2 3">
    <name type="scientific">Arsenicibacter rosenii</name>
    <dbReference type="NCBI Taxonomy" id="1750698"/>
    <lineage>
        <taxon>Bacteria</taxon>
        <taxon>Pseudomonadati</taxon>
        <taxon>Bacteroidota</taxon>
        <taxon>Cytophagia</taxon>
        <taxon>Cytophagales</taxon>
        <taxon>Spirosomataceae</taxon>
        <taxon>Arsenicibacter</taxon>
    </lineage>
</organism>
<dbReference type="OrthoDB" id="327939at2"/>
<feature type="transmembrane region" description="Helical" evidence="1">
    <location>
        <begin position="34"/>
        <end position="54"/>
    </location>
</feature>
<accession>A0A1S2VL84</accession>
<feature type="transmembrane region" description="Helical" evidence="1">
    <location>
        <begin position="61"/>
        <end position="80"/>
    </location>
</feature>
<reference evidence="2 3" key="1">
    <citation type="submission" date="2016-10" db="EMBL/GenBank/DDBJ databases">
        <title>Arsenicibacter rosenii gen. nov., sp. nov., an efficient arsenic-methylating bacterium isolated from an arsenic-contaminated paddy soil.</title>
        <authorList>
            <person name="Huang K."/>
        </authorList>
    </citation>
    <scope>NUCLEOTIDE SEQUENCE [LARGE SCALE GENOMIC DNA]</scope>
    <source>
        <strain evidence="2 3">SM-1</strain>
    </source>
</reference>
<dbReference type="Proteomes" id="UP000181790">
    <property type="component" value="Unassembled WGS sequence"/>
</dbReference>
<keyword evidence="1" id="KW-0472">Membrane</keyword>